<evidence type="ECO:0008006" key="3">
    <source>
        <dbReference type="Google" id="ProtNLM"/>
    </source>
</evidence>
<dbReference type="InterPro" id="IPR053738">
    <property type="entry name" value="Lambda_capsid_assembly"/>
</dbReference>
<dbReference type="EMBL" id="CAUJNA010002223">
    <property type="protein sequence ID" value="CAJ1391647.1"/>
    <property type="molecule type" value="Genomic_DNA"/>
</dbReference>
<name>A0AA36N6X5_9DINO</name>
<reference evidence="1" key="1">
    <citation type="submission" date="2023-08" db="EMBL/GenBank/DDBJ databases">
        <authorList>
            <person name="Chen Y."/>
            <person name="Shah S."/>
            <person name="Dougan E. K."/>
            <person name="Thang M."/>
            <person name="Chan C."/>
        </authorList>
    </citation>
    <scope>NUCLEOTIDE SEQUENCE</scope>
</reference>
<dbReference type="Gene3D" id="3.90.1690.10">
    <property type="entry name" value="phage-related protein like domain"/>
    <property type="match status" value="1"/>
</dbReference>
<evidence type="ECO:0000313" key="2">
    <source>
        <dbReference type="Proteomes" id="UP001178507"/>
    </source>
</evidence>
<protein>
    <recommendedName>
        <fullName evidence="3">Capsid protein</fullName>
    </recommendedName>
</protein>
<keyword evidence="2" id="KW-1185">Reference proteome</keyword>
<dbReference type="AlphaFoldDB" id="A0AA36N6X5"/>
<evidence type="ECO:0000313" key="1">
    <source>
        <dbReference type="EMBL" id="CAJ1391647.1"/>
    </source>
</evidence>
<gene>
    <name evidence="1" type="ORF">EVOR1521_LOCUS16911</name>
</gene>
<dbReference type="Proteomes" id="UP001178507">
    <property type="component" value="Unassembled WGS sequence"/>
</dbReference>
<accession>A0AA36N6X5</accession>
<comment type="caution">
    <text evidence="1">The sequence shown here is derived from an EMBL/GenBank/DDBJ whole genome shotgun (WGS) entry which is preliminary data.</text>
</comment>
<proteinExistence type="predicted"/>
<sequence>MAQRPFVVDPALTAISIGYRNTANMLIADDVLPMQPVGGEKFSWTEYGVEEAFTVPDNEVGRRGRTPELEFGGSERESAVKDYGFESPIPYSDITEAARMRSQGLGTFDPEKHAVMRITDANILRREKRVADLVQDPANYEAGRKVALVGTDKLDDYDNSQPIEVLKEAINGTFIFRANTLVMGHKVWQAISSHPHIVNAIRGNLTDKGIVRREEVAALFEVNKILVGEGYLNVAQKGQPVDLQRVWGNSIQALYINPQARPEGDVTFGMTATYGTRIAGRIEDKDIGLEGGVRIRQGDRVRELIIAKGVGYQITGAVSD</sequence>
<organism evidence="1 2">
    <name type="scientific">Effrenium voratum</name>
    <dbReference type="NCBI Taxonomy" id="2562239"/>
    <lineage>
        <taxon>Eukaryota</taxon>
        <taxon>Sar</taxon>
        <taxon>Alveolata</taxon>
        <taxon>Dinophyceae</taxon>
        <taxon>Suessiales</taxon>
        <taxon>Symbiodiniaceae</taxon>
        <taxon>Effrenium</taxon>
    </lineage>
</organism>